<dbReference type="AlphaFoldDB" id="A0A2B4S9E3"/>
<keyword evidence="7" id="KW-0496">Mitochondrion</keyword>
<evidence type="ECO:0000256" key="9">
    <source>
        <dbReference type="SAM" id="Coils"/>
    </source>
</evidence>
<evidence type="ECO:0000256" key="3">
    <source>
        <dbReference type="ARBA" id="ARBA00017689"/>
    </source>
</evidence>
<keyword evidence="9" id="KW-0175">Coiled coil</keyword>
<dbReference type="GO" id="GO:0005743">
    <property type="term" value="C:mitochondrial inner membrane"/>
    <property type="evidence" value="ECO:0007669"/>
    <property type="project" value="UniProtKB-SubCell"/>
</dbReference>
<organism evidence="11 12">
    <name type="scientific">Stylophora pistillata</name>
    <name type="common">Smooth cauliflower coral</name>
    <dbReference type="NCBI Taxonomy" id="50429"/>
    <lineage>
        <taxon>Eukaryota</taxon>
        <taxon>Metazoa</taxon>
        <taxon>Cnidaria</taxon>
        <taxon>Anthozoa</taxon>
        <taxon>Hexacorallia</taxon>
        <taxon>Scleractinia</taxon>
        <taxon>Astrocoeniina</taxon>
        <taxon>Pocilloporidae</taxon>
        <taxon>Stylophora</taxon>
    </lineage>
</organism>
<comment type="similarity">
    <text evidence="2">Belongs to the COX20 family.</text>
</comment>
<dbReference type="PANTHER" id="PTHR31586:SF1">
    <property type="entry name" value="CYTOCHROME C OXIDASE ASSEMBLY PROTEIN COX20, MITOCHONDRIAL"/>
    <property type="match status" value="1"/>
</dbReference>
<evidence type="ECO:0000313" key="12">
    <source>
        <dbReference type="Proteomes" id="UP000225706"/>
    </source>
</evidence>
<feature type="transmembrane region" description="Helical" evidence="10">
    <location>
        <begin position="32"/>
        <end position="53"/>
    </location>
</feature>
<evidence type="ECO:0000256" key="4">
    <source>
        <dbReference type="ARBA" id="ARBA00022692"/>
    </source>
</evidence>
<keyword evidence="6 10" id="KW-1133">Transmembrane helix</keyword>
<evidence type="ECO:0000256" key="6">
    <source>
        <dbReference type="ARBA" id="ARBA00022989"/>
    </source>
</evidence>
<keyword evidence="4 10" id="KW-0812">Transmembrane</keyword>
<evidence type="ECO:0000313" key="11">
    <source>
        <dbReference type="EMBL" id="PFX25410.1"/>
    </source>
</evidence>
<dbReference type="Pfam" id="PF12597">
    <property type="entry name" value="Cox20"/>
    <property type="match status" value="1"/>
</dbReference>
<comment type="subcellular location">
    <subcellularLocation>
        <location evidence="1">Mitochondrion inner membrane</location>
    </subcellularLocation>
</comment>
<protein>
    <recommendedName>
        <fullName evidence="3">Cytochrome c oxidase assembly protein COX20, mitochondrial</fullName>
    </recommendedName>
</protein>
<keyword evidence="12" id="KW-1185">Reference proteome</keyword>
<comment type="caution">
    <text evidence="11">The sequence shown here is derived from an EMBL/GenBank/DDBJ whole genome shotgun (WGS) entry which is preliminary data.</text>
</comment>
<dbReference type="InterPro" id="IPR022533">
    <property type="entry name" value="Cox20"/>
</dbReference>
<evidence type="ECO:0000256" key="8">
    <source>
        <dbReference type="ARBA" id="ARBA00023136"/>
    </source>
</evidence>
<evidence type="ECO:0000256" key="7">
    <source>
        <dbReference type="ARBA" id="ARBA00023128"/>
    </source>
</evidence>
<evidence type="ECO:0000256" key="1">
    <source>
        <dbReference type="ARBA" id="ARBA00004273"/>
    </source>
</evidence>
<proteinExistence type="inferred from homology"/>
<sequence>MADDVFDSGTAKKYNWNFKKFIERTPCARESLLYGIGAGLFTGFGCFIKTMHVFKSCRYAVGGFALISFGSWEVCRYIKHKEKEAIKQHVDTLNKYREQRREEEEGSEE</sequence>
<dbReference type="PANTHER" id="PTHR31586">
    <property type="entry name" value="CYTOCHROME C OXIDASE PROTEIN 20"/>
    <property type="match status" value="1"/>
</dbReference>
<feature type="coiled-coil region" evidence="9">
    <location>
        <begin position="79"/>
        <end position="106"/>
    </location>
</feature>
<evidence type="ECO:0000256" key="5">
    <source>
        <dbReference type="ARBA" id="ARBA00022792"/>
    </source>
</evidence>
<keyword evidence="5" id="KW-0999">Mitochondrion inner membrane</keyword>
<name>A0A2B4S9E3_STYPI</name>
<evidence type="ECO:0000256" key="2">
    <source>
        <dbReference type="ARBA" id="ARBA00009575"/>
    </source>
</evidence>
<dbReference type="OrthoDB" id="14603at2759"/>
<evidence type="ECO:0000256" key="10">
    <source>
        <dbReference type="SAM" id="Phobius"/>
    </source>
</evidence>
<dbReference type="PRINTS" id="PR02049">
    <property type="entry name" value="PROTEINF36A"/>
</dbReference>
<gene>
    <name evidence="11" type="primary">Cox20</name>
    <name evidence="11" type="ORF">AWC38_SpisGene9945</name>
</gene>
<keyword evidence="8 10" id="KW-0472">Membrane</keyword>
<dbReference type="PIRSF" id="PIRSF007871">
    <property type="entry name" value="Cox20"/>
    <property type="match status" value="1"/>
</dbReference>
<reference evidence="12" key="1">
    <citation type="journal article" date="2017" name="bioRxiv">
        <title>Comparative analysis of the genomes of Stylophora pistillata and Acropora digitifera provides evidence for extensive differences between species of corals.</title>
        <authorList>
            <person name="Voolstra C.R."/>
            <person name="Li Y."/>
            <person name="Liew Y.J."/>
            <person name="Baumgarten S."/>
            <person name="Zoccola D."/>
            <person name="Flot J.-F."/>
            <person name="Tambutte S."/>
            <person name="Allemand D."/>
            <person name="Aranda M."/>
        </authorList>
    </citation>
    <scope>NUCLEOTIDE SEQUENCE [LARGE SCALE GENOMIC DNA]</scope>
</reference>
<dbReference type="EMBL" id="LSMT01000151">
    <property type="protein sequence ID" value="PFX25410.1"/>
    <property type="molecule type" value="Genomic_DNA"/>
</dbReference>
<feature type="transmembrane region" description="Helical" evidence="10">
    <location>
        <begin position="59"/>
        <end position="78"/>
    </location>
</feature>
<dbReference type="Proteomes" id="UP000225706">
    <property type="component" value="Unassembled WGS sequence"/>
</dbReference>
<accession>A0A2B4S9E3</accession>
<dbReference type="GO" id="GO:0033617">
    <property type="term" value="P:mitochondrial respiratory chain complex IV assembly"/>
    <property type="evidence" value="ECO:0007669"/>
    <property type="project" value="InterPro"/>
</dbReference>